<feature type="region of interest" description="Disordered" evidence="12">
    <location>
        <begin position="274"/>
        <end position="310"/>
    </location>
</feature>
<evidence type="ECO:0000256" key="4">
    <source>
        <dbReference type="ARBA" id="ARBA00022679"/>
    </source>
</evidence>
<comment type="subcellular location">
    <subcellularLocation>
        <location evidence="1">Membrane</location>
        <topology evidence="1">Multi-pass membrane protein</topology>
    </subcellularLocation>
</comment>
<organism evidence="14 15">
    <name type="scientific">Nakamurella alba</name>
    <dbReference type="NCBI Taxonomy" id="2665158"/>
    <lineage>
        <taxon>Bacteria</taxon>
        <taxon>Bacillati</taxon>
        <taxon>Actinomycetota</taxon>
        <taxon>Actinomycetes</taxon>
        <taxon>Nakamurellales</taxon>
        <taxon>Nakamurellaceae</taxon>
        <taxon>Nakamurella</taxon>
    </lineage>
</organism>
<keyword evidence="10" id="KW-1208">Phospholipid metabolism</keyword>
<dbReference type="AlphaFoldDB" id="A0A7K1FTW0"/>
<keyword evidence="9" id="KW-0594">Phospholipid biosynthesis</keyword>
<evidence type="ECO:0000256" key="2">
    <source>
        <dbReference type="ARBA" id="ARBA00010441"/>
    </source>
</evidence>
<feature type="transmembrane region" description="Helical" evidence="13">
    <location>
        <begin position="169"/>
        <end position="188"/>
    </location>
</feature>
<evidence type="ECO:0000256" key="7">
    <source>
        <dbReference type="ARBA" id="ARBA00023098"/>
    </source>
</evidence>
<comment type="similarity">
    <text evidence="2 11">Belongs to the CDP-alcohol phosphatidyltransferase class-I family.</text>
</comment>
<evidence type="ECO:0000256" key="3">
    <source>
        <dbReference type="ARBA" id="ARBA00022516"/>
    </source>
</evidence>
<comment type="caution">
    <text evidence="14">The sequence shown here is derived from an EMBL/GenBank/DDBJ whole genome shotgun (WGS) entry which is preliminary data.</text>
</comment>
<dbReference type="InterPro" id="IPR043130">
    <property type="entry name" value="CDP-OH_PTrfase_TM_dom"/>
</dbReference>
<evidence type="ECO:0000313" key="15">
    <source>
        <dbReference type="Proteomes" id="UP000460221"/>
    </source>
</evidence>
<dbReference type="InterPro" id="IPR050324">
    <property type="entry name" value="CDP-alcohol_PTase-I"/>
</dbReference>
<evidence type="ECO:0000256" key="1">
    <source>
        <dbReference type="ARBA" id="ARBA00004141"/>
    </source>
</evidence>
<proteinExistence type="inferred from homology"/>
<evidence type="ECO:0000256" key="5">
    <source>
        <dbReference type="ARBA" id="ARBA00022692"/>
    </source>
</evidence>
<dbReference type="GO" id="GO:0016020">
    <property type="term" value="C:membrane"/>
    <property type="evidence" value="ECO:0007669"/>
    <property type="project" value="UniProtKB-SubCell"/>
</dbReference>
<keyword evidence="3" id="KW-0444">Lipid biosynthesis</keyword>
<feature type="transmembrane region" description="Helical" evidence="13">
    <location>
        <begin position="200"/>
        <end position="217"/>
    </location>
</feature>
<protein>
    <submittedName>
        <fullName evidence="14">Phosphatidylserine synthase</fullName>
    </submittedName>
</protein>
<evidence type="ECO:0000256" key="12">
    <source>
        <dbReference type="SAM" id="MobiDB-lite"/>
    </source>
</evidence>
<feature type="transmembrane region" description="Helical" evidence="13">
    <location>
        <begin position="76"/>
        <end position="94"/>
    </location>
</feature>
<evidence type="ECO:0000256" key="9">
    <source>
        <dbReference type="ARBA" id="ARBA00023209"/>
    </source>
</evidence>
<keyword evidence="6 13" id="KW-1133">Transmembrane helix</keyword>
<dbReference type="EMBL" id="WLYK01000008">
    <property type="protein sequence ID" value="MTD16244.1"/>
    <property type="molecule type" value="Genomic_DNA"/>
</dbReference>
<accession>A0A7K1FTW0</accession>
<evidence type="ECO:0000256" key="8">
    <source>
        <dbReference type="ARBA" id="ARBA00023136"/>
    </source>
</evidence>
<dbReference type="Pfam" id="PF01066">
    <property type="entry name" value="CDP-OH_P_transf"/>
    <property type="match status" value="1"/>
</dbReference>
<dbReference type="RefSeq" id="WP_154770182.1">
    <property type="nucleotide sequence ID" value="NZ_WLYK01000008.1"/>
</dbReference>
<feature type="transmembrane region" description="Helical" evidence="13">
    <location>
        <begin position="139"/>
        <end position="157"/>
    </location>
</feature>
<dbReference type="PANTHER" id="PTHR14269:SF61">
    <property type="entry name" value="CDP-DIACYLGLYCEROL--SERINE O-PHOSPHATIDYLTRANSFERASE"/>
    <property type="match status" value="1"/>
</dbReference>
<keyword evidence="7" id="KW-0443">Lipid metabolism</keyword>
<dbReference type="GO" id="GO:0016780">
    <property type="term" value="F:phosphotransferase activity, for other substituted phosphate groups"/>
    <property type="evidence" value="ECO:0007669"/>
    <property type="project" value="InterPro"/>
</dbReference>
<evidence type="ECO:0000313" key="14">
    <source>
        <dbReference type="EMBL" id="MTD16244.1"/>
    </source>
</evidence>
<dbReference type="InterPro" id="IPR000462">
    <property type="entry name" value="CDP-OH_P_trans"/>
</dbReference>
<dbReference type="GO" id="GO:0008654">
    <property type="term" value="P:phospholipid biosynthetic process"/>
    <property type="evidence" value="ECO:0007669"/>
    <property type="project" value="UniProtKB-KW"/>
</dbReference>
<evidence type="ECO:0000256" key="13">
    <source>
        <dbReference type="SAM" id="Phobius"/>
    </source>
</evidence>
<feature type="transmembrane region" description="Helical" evidence="13">
    <location>
        <begin position="100"/>
        <end position="118"/>
    </location>
</feature>
<reference evidence="14 15" key="1">
    <citation type="submission" date="2019-11" db="EMBL/GenBank/DDBJ databases">
        <authorList>
            <person name="Jiang L.-Q."/>
        </authorList>
    </citation>
    <scope>NUCLEOTIDE SEQUENCE [LARGE SCALE GENOMIC DNA]</scope>
    <source>
        <strain evidence="14 15">YIM 132087</strain>
    </source>
</reference>
<keyword evidence="15" id="KW-1185">Reference proteome</keyword>
<dbReference type="Proteomes" id="UP000460221">
    <property type="component" value="Unassembled WGS sequence"/>
</dbReference>
<dbReference type="InterPro" id="IPR048254">
    <property type="entry name" value="CDP_ALCOHOL_P_TRANSF_CS"/>
</dbReference>
<gene>
    <name evidence="14" type="ORF">GIS00_20095</name>
</gene>
<keyword evidence="8 13" id="KW-0472">Membrane</keyword>
<dbReference type="Gene3D" id="1.20.120.1760">
    <property type="match status" value="1"/>
</dbReference>
<name>A0A7K1FTW0_9ACTN</name>
<evidence type="ECO:0000256" key="11">
    <source>
        <dbReference type="RuleBase" id="RU003750"/>
    </source>
</evidence>
<sequence length="310" mass="34154">MATVPGVRFLPNAITVLALCSGLSAFYFAELANQGRISWLMAVGAVGLAAILDSLDGPTARLLNSTSRIGAELDSLSDLVSFGVAPALVLYIWTFNAPRSFGWVCCLVYAVCIALRLARFNSLLDDDEPKPWAKGFFTGVPSPAAGLLALVPLVLANRFPGLEWLRSDWLNAVWLVFIGVLAVSRLPSIALKSVRVAPRFITPLLIVLVIAVAALFFEPELVLSIGLGVYLLHLPYAGWKYVHLRTHPELWETTVRTRSGRSGRRIRLSVRMPQRRRVAGRAPDGTPLEVSRRRGIPGQNRTNRPRRRLR</sequence>
<evidence type="ECO:0000256" key="6">
    <source>
        <dbReference type="ARBA" id="ARBA00022989"/>
    </source>
</evidence>
<dbReference type="PANTHER" id="PTHR14269">
    <property type="entry name" value="CDP-DIACYLGLYCEROL--GLYCEROL-3-PHOSPHATE 3-PHOSPHATIDYLTRANSFERASE-RELATED"/>
    <property type="match status" value="1"/>
</dbReference>
<dbReference type="PROSITE" id="PS00379">
    <property type="entry name" value="CDP_ALCOHOL_P_TRANSF"/>
    <property type="match status" value="1"/>
</dbReference>
<keyword evidence="5 13" id="KW-0812">Transmembrane</keyword>
<evidence type="ECO:0000256" key="10">
    <source>
        <dbReference type="ARBA" id="ARBA00023264"/>
    </source>
</evidence>
<feature type="transmembrane region" description="Helical" evidence="13">
    <location>
        <begin position="35"/>
        <end position="55"/>
    </location>
</feature>
<keyword evidence="4 11" id="KW-0808">Transferase</keyword>
<feature type="transmembrane region" description="Helical" evidence="13">
    <location>
        <begin position="9"/>
        <end position="29"/>
    </location>
</feature>